<dbReference type="EMBL" id="JAHLQT010011632">
    <property type="protein sequence ID" value="KAG7172003.1"/>
    <property type="molecule type" value="Genomic_DNA"/>
</dbReference>
<evidence type="ECO:0000313" key="1">
    <source>
        <dbReference type="EMBL" id="KAG7172003.1"/>
    </source>
</evidence>
<proteinExistence type="predicted"/>
<gene>
    <name evidence="1" type="ORF">Hamer_G000974</name>
</gene>
<reference evidence="1" key="1">
    <citation type="journal article" date="2021" name="Sci. Adv.">
        <title>The American lobster genome reveals insights on longevity, neural, and immune adaptations.</title>
        <authorList>
            <person name="Polinski J.M."/>
            <person name="Zimin A.V."/>
            <person name="Clark K.F."/>
            <person name="Kohn A.B."/>
            <person name="Sadowski N."/>
            <person name="Timp W."/>
            <person name="Ptitsyn A."/>
            <person name="Khanna P."/>
            <person name="Romanova D.Y."/>
            <person name="Williams P."/>
            <person name="Greenwood S.J."/>
            <person name="Moroz L.L."/>
            <person name="Walt D.R."/>
            <person name="Bodnar A.G."/>
        </authorList>
    </citation>
    <scope>NUCLEOTIDE SEQUENCE</scope>
    <source>
        <strain evidence="1">GMGI-L3</strain>
    </source>
</reference>
<dbReference type="Proteomes" id="UP000747542">
    <property type="component" value="Unassembled WGS sequence"/>
</dbReference>
<name>A0A8J5N2B0_HOMAM</name>
<sequence>MVDDLTPCTLPPRNCEVFSVCEFWKKYNIKNAAVRIIEAWRQINVATVLHAWKPLFINSEISGAEQTKASRKRQSMEATLMDTVEEAQSVPAPGFSDVQVEDLQKIVGQHQQQRTIEEMLEEDKEHQPTHEDDV</sequence>
<protein>
    <submittedName>
        <fullName evidence="1">Uncharacterized protein</fullName>
    </submittedName>
</protein>
<evidence type="ECO:0000313" key="2">
    <source>
        <dbReference type="Proteomes" id="UP000747542"/>
    </source>
</evidence>
<accession>A0A8J5N2B0</accession>
<comment type="caution">
    <text evidence="1">The sequence shown here is derived from an EMBL/GenBank/DDBJ whole genome shotgun (WGS) entry which is preliminary data.</text>
</comment>
<keyword evidence="2" id="KW-1185">Reference proteome</keyword>
<dbReference type="AlphaFoldDB" id="A0A8J5N2B0"/>
<organism evidence="1 2">
    <name type="scientific">Homarus americanus</name>
    <name type="common">American lobster</name>
    <dbReference type="NCBI Taxonomy" id="6706"/>
    <lineage>
        <taxon>Eukaryota</taxon>
        <taxon>Metazoa</taxon>
        <taxon>Ecdysozoa</taxon>
        <taxon>Arthropoda</taxon>
        <taxon>Crustacea</taxon>
        <taxon>Multicrustacea</taxon>
        <taxon>Malacostraca</taxon>
        <taxon>Eumalacostraca</taxon>
        <taxon>Eucarida</taxon>
        <taxon>Decapoda</taxon>
        <taxon>Pleocyemata</taxon>
        <taxon>Astacidea</taxon>
        <taxon>Nephropoidea</taxon>
        <taxon>Nephropidae</taxon>
        <taxon>Homarus</taxon>
    </lineage>
</organism>